<protein>
    <submittedName>
        <fullName evidence="2">Uncharacterized protein</fullName>
    </submittedName>
</protein>
<gene>
    <name evidence="2" type="ORF">CLOLEP_01438</name>
</gene>
<keyword evidence="1" id="KW-0472">Membrane</keyword>
<keyword evidence="1" id="KW-1133">Transmembrane helix</keyword>
<dbReference type="HOGENOM" id="CLU_2933150_0_0_9"/>
<dbReference type="AlphaFoldDB" id="A7VSA0"/>
<sequence length="60" mass="6656">MLPVLSFAGLLASLYMYKAKGFLFSIFLISFLAVNRSYSQQKSLAPLGARLLYSPQKASH</sequence>
<dbReference type="EMBL" id="ABCB02000017">
    <property type="protein sequence ID" value="EDO61930.1"/>
    <property type="molecule type" value="Genomic_DNA"/>
</dbReference>
<name>A7VSA0_9FIRM</name>
<feature type="transmembrane region" description="Helical" evidence="1">
    <location>
        <begin position="15"/>
        <end position="34"/>
    </location>
</feature>
<organism evidence="2 3">
    <name type="scientific">[Clostridium] leptum DSM 753</name>
    <dbReference type="NCBI Taxonomy" id="428125"/>
    <lineage>
        <taxon>Bacteria</taxon>
        <taxon>Bacillati</taxon>
        <taxon>Bacillota</taxon>
        <taxon>Clostridia</taxon>
        <taxon>Eubacteriales</taxon>
        <taxon>Oscillospiraceae</taxon>
        <taxon>Oscillospiraceae incertae sedis</taxon>
    </lineage>
</organism>
<comment type="caution">
    <text evidence="2">The sequence shown here is derived from an EMBL/GenBank/DDBJ whole genome shotgun (WGS) entry which is preliminary data.</text>
</comment>
<reference evidence="2 3" key="1">
    <citation type="submission" date="2007-08" db="EMBL/GenBank/DDBJ databases">
        <title>Draft genome sequence of Clostridium leptum (DSM 753).</title>
        <authorList>
            <person name="Sudarsanam P."/>
            <person name="Ley R."/>
            <person name="Guruge J."/>
            <person name="Turnbaugh P.J."/>
            <person name="Mahowald M."/>
            <person name="Liep D."/>
            <person name="Gordon J."/>
        </authorList>
    </citation>
    <scope>NUCLEOTIDE SEQUENCE [LARGE SCALE GENOMIC DNA]</scope>
    <source>
        <strain evidence="2 3">DSM 753</strain>
    </source>
</reference>
<keyword evidence="1" id="KW-0812">Transmembrane</keyword>
<proteinExistence type="predicted"/>
<accession>A7VSA0</accession>
<evidence type="ECO:0000313" key="3">
    <source>
        <dbReference type="Proteomes" id="UP000003490"/>
    </source>
</evidence>
<evidence type="ECO:0000256" key="1">
    <source>
        <dbReference type="SAM" id="Phobius"/>
    </source>
</evidence>
<dbReference type="Proteomes" id="UP000003490">
    <property type="component" value="Unassembled WGS sequence"/>
</dbReference>
<reference evidence="2 3" key="2">
    <citation type="submission" date="2007-08" db="EMBL/GenBank/DDBJ databases">
        <authorList>
            <person name="Fulton L."/>
            <person name="Clifton S."/>
            <person name="Fulton B."/>
            <person name="Xu J."/>
            <person name="Minx P."/>
            <person name="Pepin K.H."/>
            <person name="Johnson M."/>
            <person name="Thiruvilangam P."/>
            <person name="Bhonagiri V."/>
            <person name="Nash W.E."/>
            <person name="Wang C."/>
            <person name="Mardis E.R."/>
            <person name="Wilson R.K."/>
        </authorList>
    </citation>
    <scope>NUCLEOTIDE SEQUENCE [LARGE SCALE GENOMIC DNA]</scope>
    <source>
        <strain evidence="2 3">DSM 753</strain>
    </source>
</reference>
<evidence type="ECO:0000313" key="2">
    <source>
        <dbReference type="EMBL" id="EDO61930.1"/>
    </source>
</evidence>